<evidence type="ECO:0000313" key="4">
    <source>
        <dbReference type="Proteomes" id="UP000659654"/>
    </source>
</evidence>
<reference evidence="3" key="1">
    <citation type="submission" date="2020-09" db="EMBL/GenBank/DDBJ databases">
        <authorList>
            <person name="Kikuchi T."/>
        </authorList>
    </citation>
    <scope>NUCLEOTIDE SEQUENCE</scope>
    <source>
        <strain evidence="3">Ka4C1</strain>
    </source>
</reference>
<dbReference type="Gene3D" id="3.40.50.1820">
    <property type="entry name" value="alpha/beta hydrolase"/>
    <property type="match status" value="1"/>
</dbReference>
<dbReference type="PANTHER" id="PTHR45908:SF19">
    <property type="entry name" value="FUNGAL LIPASE-LIKE DOMAIN-CONTAINING PROTEIN"/>
    <property type="match status" value="1"/>
</dbReference>
<protein>
    <submittedName>
        <fullName evidence="3">(pine wood nematode) hypothetical protein</fullName>
    </submittedName>
</protein>
<accession>A0A7I8XB42</accession>
<feature type="signal peptide" evidence="1">
    <location>
        <begin position="1"/>
        <end position="19"/>
    </location>
</feature>
<dbReference type="InterPro" id="IPR029058">
    <property type="entry name" value="AB_hydrolase_fold"/>
</dbReference>
<feature type="domain" description="Fungal lipase-type" evidence="2">
    <location>
        <begin position="83"/>
        <end position="222"/>
    </location>
</feature>
<evidence type="ECO:0000259" key="2">
    <source>
        <dbReference type="Pfam" id="PF01764"/>
    </source>
</evidence>
<feature type="chain" id="PRO_5035385021" evidence="1">
    <location>
        <begin position="20"/>
        <end position="306"/>
    </location>
</feature>
<comment type="caution">
    <text evidence="3">The sequence shown here is derived from an EMBL/GenBank/DDBJ whole genome shotgun (WGS) entry which is preliminary data.</text>
</comment>
<organism evidence="3 4">
    <name type="scientific">Bursaphelenchus xylophilus</name>
    <name type="common">Pinewood nematode worm</name>
    <name type="synonym">Aphelenchoides xylophilus</name>
    <dbReference type="NCBI Taxonomy" id="6326"/>
    <lineage>
        <taxon>Eukaryota</taxon>
        <taxon>Metazoa</taxon>
        <taxon>Ecdysozoa</taxon>
        <taxon>Nematoda</taxon>
        <taxon>Chromadorea</taxon>
        <taxon>Rhabditida</taxon>
        <taxon>Tylenchina</taxon>
        <taxon>Tylenchomorpha</taxon>
        <taxon>Aphelenchoidea</taxon>
        <taxon>Aphelenchoididae</taxon>
        <taxon>Bursaphelenchus</taxon>
    </lineage>
</organism>
<proteinExistence type="predicted"/>
<dbReference type="SUPFAM" id="SSF53474">
    <property type="entry name" value="alpha/beta-Hydrolases"/>
    <property type="match status" value="1"/>
</dbReference>
<keyword evidence="1" id="KW-0732">Signal</keyword>
<dbReference type="AlphaFoldDB" id="A0A7I8XB42"/>
<dbReference type="OrthoDB" id="426718at2759"/>
<gene>
    <name evidence="3" type="ORF">BXYJ_LOCUS1255</name>
</gene>
<name>A0A7I8XB42_BURXY</name>
<dbReference type="PANTHER" id="PTHR45908">
    <property type="entry name" value="PROTEIN CBG11750-RELATED"/>
    <property type="match status" value="1"/>
</dbReference>
<dbReference type="InterPro" id="IPR002921">
    <property type="entry name" value="Fungal_lipase-type"/>
</dbReference>
<dbReference type="Proteomes" id="UP000582659">
    <property type="component" value="Unassembled WGS sequence"/>
</dbReference>
<evidence type="ECO:0000313" key="3">
    <source>
        <dbReference type="EMBL" id="CAD5209063.1"/>
    </source>
</evidence>
<dbReference type="Proteomes" id="UP000659654">
    <property type="component" value="Unassembled WGS sequence"/>
</dbReference>
<dbReference type="CDD" id="cd00519">
    <property type="entry name" value="Lipase_3"/>
    <property type="match status" value="1"/>
</dbReference>
<keyword evidence="4" id="KW-1185">Reference proteome</keyword>
<evidence type="ECO:0000256" key="1">
    <source>
        <dbReference type="SAM" id="SignalP"/>
    </source>
</evidence>
<dbReference type="EMBL" id="CAJFCV020000001">
    <property type="protein sequence ID" value="CAG9083782.1"/>
    <property type="molecule type" value="Genomic_DNA"/>
</dbReference>
<dbReference type="Pfam" id="PF01764">
    <property type="entry name" value="Lipase_3"/>
    <property type="match status" value="1"/>
</dbReference>
<dbReference type="GO" id="GO:0006629">
    <property type="term" value="P:lipid metabolic process"/>
    <property type="evidence" value="ECO:0007669"/>
    <property type="project" value="InterPro"/>
</dbReference>
<sequence length="306" mass="34304">MRALFLLLVINLFTSESLSNHTNYEEGLAEFALDFAAAAYAVDPAKCIRKHGLSILIQAKVACDYAYDQCWAFVAYNDSIVVTAIRGTQTKLQLITELVETMSAPKRPFPSGGSVQRYFYIAVKSLWKQGFGEKLKKLAEQLPNARFLFTGHSLGGALASLTSSLFAFQQKDKVTSDRIFLITFGQPRVGNMDYGAGHDSLVPQSWRLIHRYDIVAHLPYCYESLWSRQCSGLYNHGPYHHGTEIWYPESMGGTSNYLPLYRICNGTPQNEDQICSNSAYIHYNVADHLLYFNKTVSDYGEAGCPA</sequence>
<dbReference type="EMBL" id="CAJFDI010000001">
    <property type="protein sequence ID" value="CAD5209063.1"/>
    <property type="molecule type" value="Genomic_DNA"/>
</dbReference>
<dbReference type="SMR" id="A0A7I8XB42"/>